<gene>
    <name evidence="1" type="ORF">HWN36_01165</name>
</gene>
<evidence type="ECO:0000313" key="2">
    <source>
        <dbReference type="Proteomes" id="UP000570823"/>
    </source>
</evidence>
<dbReference type="SUPFAM" id="SSF143011">
    <property type="entry name" value="RelE-like"/>
    <property type="match status" value="1"/>
</dbReference>
<proteinExistence type="predicted"/>
<dbReference type="InterPro" id="IPR035093">
    <property type="entry name" value="RelE/ParE_toxin_dom_sf"/>
</dbReference>
<accession>A0A7K4HM01</accession>
<evidence type="ECO:0000313" key="1">
    <source>
        <dbReference type="EMBL" id="NVO65960.1"/>
    </source>
</evidence>
<protein>
    <recommendedName>
        <fullName evidence="3">Type II toxin-antitoxin system RelE/ParE family toxin</fullName>
    </recommendedName>
</protein>
<comment type="caution">
    <text evidence="1">The sequence shown here is derived from an EMBL/GenBank/DDBJ whole genome shotgun (WGS) entry which is preliminary data.</text>
</comment>
<sequence>MDEEAYAFLNSLDPKSQRIIKDTLNLLKENPYPHSRGDKERLHTGKNRSIYRMHSARSFTVIYLAGVKGVEREDPGQQVRG</sequence>
<reference evidence="1 2" key="1">
    <citation type="submission" date="2020-06" db="EMBL/GenBank/DDBJ databases">
        <title>Methanofollis fontis sp. nov., a methanogen isolated from marine sediments near a cold seep at Four-Way Closure Ridge offshore southwestern Taiwan.</title>
        <authorList>
            <person name="Chen S.-C."/>
            <person name="Teng N.-H."/>
            <person name="Lin Y.-S."/>
            <person name="Lai M.-C."/>
            <person name="Chen H.-H."/>
            <person name="Wang C.-C."/>
        </authorList>
    </citation>
    <scope>NUCLEOTIDE SEQUENCE [LARGE SCALE GENOMIC DNA]</scope>
    <source>
        <strain evidence="1 2">DSM 2702</strain>
    </source>
</reference>
<dbReference type="Proteomes" id="UP000570823">
    <property type="component" value="Unassembled WGS sequence"/>
</dbReference>
<dbReference type="EMBL" id="JABXWR010000001">
    <property type="protein sequence ID" value="NVO65960.1"/>
    <property type="molecule type" value="Genomic_DNA"/>
</dbReference>
<dbReference type="Gene3D" id="3.30.2310.20">
    <property type="entry name" value="RelE-like"/>
    <property type="match status" value="1"/>
</dbReference>
<dbReference type="AlphaFoldDB" id="A0A7K4HM01"/>
<name>A0A7K4HM01_9EURY</name>
<keyword evidence="2" id="KW-1185">Reference proteome</keyword>
<dbReference type="RefSeq" id="WP_176787502.1">
    <property type="nucleotide sequence ID" value="NZ_JABXWR010000001.1"/>
</dbReference>
<evidence type="ECO:0008006" key="3">
    <source>
        <dbReference type="Google" id="ProtNLM"/>
    </source>
</evidence>
<organism evidence="1 2">
    <name type="scientific">Methanofollis tationis</name>
    <dbReference type="NCBI Taxonomy" id="81417"/>
    <lineage>
        <taxon>Archaea</taxon>
        <taxon>Methanobacteriati</taxon>
        <taxon>Methanobacteriota</taxon>
        <taxon>Stenosarchaea group</taxon>
        <taxon>Methanomicrobia</taxon>
        <taxon>Methanomicrobiales</taxon>
        <taxon>Methanomicrobiaceae</taxon>
        <taxon>Methanofollis</taxon>
    </lineage>
</organism>